<dbReference type="SMART" id="SM00852">
    <property type="entry name" value="MoCF_biosynth"/>
    <property type="match status" value="1"/>
</dbReference>
<keyword evidence="6" id="KW-0479">Metal-binding</keyword>
<dbReference type="AlphaFoldDB" id="A0A7X0H8F4"/>
<dbReference type="SUPFAM" id="SSF63867">
    <property type="entry name" value="MoeA C-terminal domain-like"/>
    <property type="match status" value="1"/>
</dbReference>
<dbReference type="Gene3D" id="3.90.105.10">
    <property type="entry name" value="Molybdopterin biosynthesis moea protein, domain 2"/>
    <property type="match status" value="1"/>
</dbReference>
<dbReference type="CDD" id="cd00887">
    <property type="entry name" value="MoeA"/>
    <property type="match status" value="1"/>
</dbReference>
<dbReference type="Pfam" id="PF00994">
    <property type="entry name" value="MoCF_biosynth"/>
    <property type="match status" value="1"/>
</dbReference>
<dbReference type="UniPathway" id="UPA00344"/>
<dbReference type="InterPro" id="IPR001453">
    <property type="entry name" value="MoaB/Mog_dom"/>
</dbReference>
<evidence type="ECO:0000256" key="5">
    <source>
        <dbReference type="ARBA" id="ARBA00047317"/>
    </source>
</evidence>
<dbReference type="SUPFAM" id="SSF53218">
    <property type="entry name" value="Molybdenum cofactor biosynthesis proteins"/>
    <property type="match status" value="1"/>
</dbReference>
<dbReference type="SUPFAM" id="SSF63882">
    <property type="entry name" value="MoeA N-terminal region -like"/>
    <property type="match status" value="1"/>
</dbReference>
<comment type="catalytic activity">
    <reaction evidence="5">
        <text>adenylyl-molybdopterin + molybdate = Mo-molybdopterin + AMP + H(+)</text>
        <dbReference type="Rhea" id="RHEA:35047"/>
        <dbReference type="ChEBI" id="CHEBI:15378"/>
        <dbReference type="ChEBI" id="CHEBI:36264"/>
        <dbReference type="ChEBI" id="CHEBI:62727"/>
        <dbReference type="ChEBI" id="CHEBI:71302"/>
        <dbReference type="ChEBI" id="CHEBI:456215"/>
        <dbReference type="EC" id="2.10.1.1"/>
    </reaction>
</comment>
<dbReference type="GO" id="GO:0006777">
    <property type="term" value="P:Mo-molybdopterin cofactor biosynthetic process"/>
    <property type="evidence" value="ECO:0007669"/>
    <property type="project" value="UniProtKB-UniRule"/>
</dbReference>
<dbReference type="InterPro" id="IPR036425">
    <property type="entry name" value="MoaB/Mog-like_dom_sf"/>
</dbReference>
<dbReference type="EMBL" id="JACHGY010000001">
    <property type="protein sequence ID" value="MBB6429730.1"/>
    <property type="molecule type" value="Genomic_DNA"/>
</dbReference>
<dbReference type="PANTHER" id="PTHR10192">
    <property type="entry name" value="MOLYBDOPTERIN BIOSYNTHESIS PROTEIN"/>
    <property type="match status" value="1"/>
</dbReference>
<keyword evidence="6" id="KW-0500">Molybdenum</keyword>
<comment type="similarity">
    <text evidence="3 6">Belongs to the MoeA family.</text>
</comment>
<evidence type="ECO:0000313" key="9">
    <source>
        <dbReference type="Proteomes" id="UP000541810"/>
    </source>
</evidence>
<keyword evidence="6" id="KW-0460">Magnesium</keyword>
<dbReference type="Pfam" id="PF03453">
    <property type="entry name" value="MoeA_N"/>
    <property type="match status" value="1"/>
</dbReference>
<protein>
    <recommendedName>
        <fullName evidence="6">Molybdopterin molybdenumtransferase</fullName>
        <ecNumber evidence="6">2.10.1.1</ecNumber>
    </recommendedName>
</protein>
<keyword evidence="9" id="KW-1185">Reference proteome</keyword>
<evidence type="ECO:0000256" key="4">
    <source>
        <dbReference type="ARBA" id="ARBA00023150"/>
    </source>
</evidence>
<feature type="domain" description="MoaB/Mog" evidence="7">
    <location>
        <begin position="187"/>
        <end position="336"/>
    </location>
</feature>
<dbReference type="EC" id="2.10.1.1" evidence="6"/>
<evidence type="ECO:0000313" key="8">
    <source>
        <dbReference type="EMBL" id="MBB6429730.1"/>
    </source>
</evidence>
<keyword evidence="4 6" id="KW-0501">Molybdenum cofactor biosynthesis</keyword>
<dbReference type="InterPro" id="IPR036135">
    <property type="entry name" value="MoeA_linker/N_sf"/>
</dbReference>
<organism evidence="8 9">
    <name type="scientific">Algisphaera agarilytica</name>
    <dbReference type="NCBI Taxonomy" id="1385975"/>
    <lineage>
        <taxon>Bacteria</taxon>
        <taxon>Pseudomonadati</taxon>
        <taxon>Planctomycetota</taxon>
        <taxon>Phycisphaerae</taxon>
        <taxon>Phycisphaerales</taxon>
        <taxon>Phycisphaeraceae</taxon>
        <taxon>Algisphaera</taxon>
    </lineage>
</organism>
<dbReference type="NCBIfam" id="TIGR00177">
    <property type="entry name" value="molyb_syn"/>
    <property type="match status" value="1"/>
</dbReference>
<comment type="pathway">
    <text evidence="2 6">Cofactor biosynthesis; molybdopterin biosynthesis.</text>
</comment>
<dbReference type="Pfam" id="PF03454">
    <property type="entry name" value="MoeA_C"/>
    <property type="match status" value="1"/>
</dbReference>
<name>A0A7X0H8F4_9BACT</name>
<comment type="function">
    <text evidence="1 6">Catalyzes the insertion of molybdate into adenylated molybdopterin with the concomitant release of AMP.</text>
</comment>
<evidence type="ECO:0000256" key="1">
    <source>
        <dbReference type="ARBA" id="ARBA00002901"/>
    </source>
</evidence>
<dbReference type="GO" id="GO:0061599">
    <property type="term" value="F:molybdopterin molybdotransferase activity"/>
    <property type="evidence" value="ECO:0007669"/>
    <property type="project" value="UniProtKB-UniRule"/>
</dbReference>
<evidence type="ECO:0000256" key="3">
    <source>
        <dbReference type="ARBA" id="ARBA00010763"/>
    </source>
</evidence>
<proteinExistence type="inferred from homology"/>
<dbReference type="InterPro" id="IPR005111">
    <property type="entry name" value="MoeA_C_domain_IV"/>
</dbReference>
<gene>
    <name evidence="8" type="ORF">HNQ40_001536</name>
</gene>
<dbReference type="GO" id="GO:0046872">
    <property type="term" value="F:metal ion binding"/>
    <property type="evidence" value="ECO:0007669"/>
    <property type="project" value="UniProtKB-UniRule"/>
</dbReference>
<dbReference type="GO" id="GO:0005829">
    <property type="term" value="C:cytosol"/>
    <property type="evidence" value="ECO:0007669"/>
    <property type="project" value="TreeGrafter"/>
</dbReference>
<dbReference type="Proteomes" id="UP000541810">
    <property type="component" value="Unassembled WGS sequence"/>
</dbReference>
<dbReference type="RefSeq" id="WP_184677293.1">
    <property type="nucleotide sequence ID" value="NZ_JACHGY010000001.1"/>
</dbReference>
<sequence length="428" mass="45547">MADLPDYSQALPEALSCCNPLEAEHVALPKAAARVLREAVTADRDQPPFDRSAMDGFALRADAWAAEKDFRVVGSIPAGGTLPDGLELDPQADVVRIATGAAVPRDTTGFDAVVQIEKAQVTEGDSPTVRFTVEGVKPGMNIHQRGADATAGQEIIPAGTMLRPHHLGIAAAVGAGQVSVTRKPRVVILSSGDELRPIDTPLAELEPQQIRNSNGPMLVALLYAMGCEVVRQEHVVDEAQAVTEACTQAVADADLVITSGGVSVGQRDLFPATWPTLGYETVLHGVKMQPGKPVFVAKPQGDRSAKPQAACVIGLPGNPVSVLATAHLFAWPMVRRMLGLDPVLPWRRVWLSTPTKPNARREAFRAARFVGETREQVEVLPWQGSGDLSHTATAEGWVRLPASNTELHAGTPLMFLPLLGGYSDTAAH</sequence>
<accession>A0A7X0H8F4</accession>
<evidence type="ECO:0000259" key="7">
    <source>
        <dbReference type="SMART" id="SM00852"/>
    </source>
</evidence>
<dbReference type="InterPro" id="IPR005110">
    <property type="entry name" value="MoeA_linker/N"/>
</dbReference>
<dbReference type="PANTHER" id="PTHR10192:SF5">
    <property type="entry name" value="GEPHYRIN"/>
    <property type="match status" value="1"/>
</dbReference>
<evidence type="ECO:0000256" key="6">
    <source>
        <dbReference type="RuleBase" id="RU365090"/>
    </source>
</evidence>
<dbReference type="Gene3D" id="3.40.980.10">
    <property type="entry name" value="MoaB/Mog-like domain"/>
    <property type="match status" value="1"/>
</dbReference>
<keyword evidence="6 8" id="KW-0808">Transferase</keyword>
<dbReference type="InterPro" id="IPR038987">
    <property type="entry name" value="MoeA-like"/>
</dbReference>
<comment type="cofactor">
    <cofactor evidence="6">
        <name>Mg(2+)</name>
        <dbReference type="ChEBI" id="CHEBI:18420"/>
    </cofactor>
</comment>
<comment type="caution">
    <text evidence="8">The sequence shown here is derived from an EMBL/GenBank/DDBJ whole genome shotgun (WGS) entry which is preliminary data.</text>
</comment>
<dbReference type="Gene3D" id="2.40.340.10">
    <property type="entry name" value="MoeA, C-terminal, domain IV"/>
    <property type="match status" value="1"/>
</dbReference>
<dbReference type="InterPro" id="IPR036688">
    <property type="entry name" value="MoeA_C_domain_IV_sf"/>
</dbReference>
<dbReference type="Gene3D" id="2.170.190.11">
    <property type="entry name" value="Molybdopterin biosynthesis moea protein, domain 3"/>
    <property type="match status" value="1"/>
</dbReference>
<evidence type="ECO:0000256" key="2">
    <source>
        <dbReference type="ARBA" id="ARBA00005046"/>
    </source>
</evidence>
<reference evidence="8 9" key="1">
    <citation type="submission" date="2020-08" db="EMBL/GenBank/DDBJ databases">
        <title>Genomic Encyclopedia of Type Strains, Phase IV (KMG-IV): sequencing the most valuable type-strain genomes for metagenomic binning, comparative biology and taxonomic classification.</title>
        <authorList>
            <person name="Goeker M."/>
        </authorList>
    </citation>
    <scope>NUCLEOTIDE SEQUENCE [LARGE SCALE GENOMIC DNA]</scope>
    <source>
        <strain evidence="8 9">DSM 103725</strain>
    </source>
</reference>